<reference evidence="4" key="1">
    <citation type="journal article" date="2019" name="Int. J. Syst. Evol. Microbiol.">
        <title>The Global Catalogue of Microorganisms (GCM) 10K type strain sequencing project: providing services to taxonomists for standard genome sequencing and annotation.</title>
        <authorList>
            <consortium name="The Broad Institute Genomics Platform"/>
            <consortium name="The Broad Institute Genome Sequencing Center for Infectious Disease"/>
            <person name="Wu L."/>
            <person name="Ma J."/>
        </authorList>
    </citation>
    <scope>NUCLEOTIDE SEQUENCE [LARGE SCALE GENOMIC DNA]</scope>
    <source>
        <strain evidence="4">JCM 3369</strain>
    </source>
</reference>
<feature type="domain" description="AB hydrolase-1" evidence="2">
    <location>
        <begin position="26"/>
        <end position="303"/>
    </location>
</feature>
<dbReference type="Gene3D" id="3.40.50.1820">
    <property type="entry name" value="alpha/beta hydrolase"/>
    <property type="match status" value="1"/>
</dbReference>
<dbReference type="InterPro" id="IPR000639">
    <property type="entry name" value="Epox_hydrolase-like"/>
</dbReference>
<dbReference type="PANTHER" id="PTHR43329">
    <property type="entry name" value="EPOXIDE HYDROLASE"/>
    <property type="match status" value="1"/>
</dbReference>
<dbReference type="RefSeq" id="WP_160823299.1">
    <property type="nucleotide sequence ID" value="NZ_JBHSXS010000023.1"/>
</dbReference>
<evidence type="ECO:0000259" key="2">
    <source>
        <dbReference type="Pfam" id="PF00561"/>
    </source>
</evidence>
<dbReference type="SUPFAM" id="SSF53474">
    <property type="entry name" value="alpha/beta-Hydrolases"/>
    <property type="match status" value="1"/>
</dbReference>
<dbReference type="PRINTS" id="PR00412">
    <property type="entry name" value="EPOXHYDRLASE"/>
</dbReference>
<sequence length="318" mass="35031">MAEIRHRFVESESGLRMHVAEAGEGPLVLLLHGFPECWYSWRHQLSALAEAGFHAVAPDQRGYARTGGPGEVSQYSILHLAGDAAGLVRPLGADRAVVVGHDWGAPVAWAVAQFRPDKVRGVVALSVPHRPRTSRPPVAVMRERIGDGYYMVHFQRPDVPEAEFDRDRAATFRRMLYAASGDGPGLAPIVPEGGGFLDACPEPGKLPGWLTEHDVETLVAEYEHSGFTGPVNWYRNLDRNWELTTAWHRAPISPPALYVAGDRDLVVAAPGAREGIERMGDFVPNLREVVWLPGCGHWTQQERPAEVNEALLNFLHAL</sequence>
<comment type="caution">
    <text evidence="3">The sequence shown here is derived from an EMBL/GenBank/DDBJ whole genome shotgun (WGS) entry which is preliminary data.</text>
</comment>
<dbReference type="Pfam" id="PF00561">
    <property type="entry name" value="Abhydrolase_1"/>
    <property type="match status" value="1"/>
</dbReference>
<keyword evidence="4" id="KW-1185">Reference proteome</keyword>
<dbReference type="Proteomes" id="UP001596380">
    <property type="component" value="Unassembled WGS sequence"/>
</dbReference>
<evidence type="ECO:0000313" key="3">
    <source>
        <dbReference type="EMBL" id="MFC6884037.1"/>
    </source>
</evidence>
<evidence type="ECO:0000313" key="4">
    <source>
        <dbReference type="Proteomes" id="UP001596380"/>
    </source>
</evidence>
<name>A0ABW2CRD7_9ACTN</name>
<evidence type="ECO:0000256" key="1">
    <source>
        <dbReference type="ARBA" id="ARBA00022801"/>
    </source>
</evidence>
<organism evidence="3 4">
    <name type="scientific">Actinomadura yumaensis</name>
    <dbReference type="NCBI Taxonomy" id="111807"/>
    <lineage>
        <taxon>Bacteria</taxon>
        <taxon>Bacillati</taxon>
        <taxon>Actinomycetota</taxon>
        <taxon>Actinomycetes</taxon>
        <taxon>Streptosporangiales</taxon>
        <taxon>Thermomonosporaceae</taxon>
        <taxon>Actinomadura</taxon>
    </lineage>
</organism>
<gene>
    <name evidence="3" type="ORF">ACFQKB_30055</name>
</gene>
<keyword evidence="1 3" id="KW-0378">Hydrolase</keyword>
<accession>A0ABW2CRD7</accession>
<protein>
    <submittedName>
        <fullName evidence="3">Alpha/beta fold hydrolase</fullName>
    </submittedName>
</protein>
<proteinExistence type="predicted"/>
<dbReference type="GO" id="GO:0016787">
    <property type="term" value="F:hydrolase activity"/>
    <property type="evidence" value="ECO:0007669"/>
    <property type="project" value="UniProtKB-KW"/>
</dbReference>
<dbReference type="InterPro" id="IPR029058">
    <property type="entry name" value="AB_hydrolase_fold"/>
</dbReference>
<dbReference type="InterPro" id="IPR000073">
    <property type="entry name" value="AB_hydrolase_1"/>
</dbReference>
<dbReference type="EMBL" id="JBHSXS010000023">
    <property type="protein sequence ID" value="MFC6884037.1"/>
    <property type="molecule type" value="Genomic_DNA"/>
</dbReference>